<gene>
    <name evidence="3" type="ORF">CODIS_36730</name>
</gene>
<keyword evidence="1" id="KW-1133">Transmembrane helix</keyword>
<evidence type="ECO:0000259" key="2">
    <source>
        <dbReference type="Pfam" id="PF08241"/>
    </source>
</evidence>
<keyword evidence="3" id="KW-0489">Methyltransferase</keyword>
<dbReference type="Proteomes" id="UP000094769">
    <property type="component" value="Unassembled WGS sequence"/>
</dbReference>
<organism evidence="3 4">
    <name type="scientific">Candidatus Thiodiazotropha endolucinida</name>
    <dbReference type="NCBI Taxonomy" id="1655433"/>
    <lineage>
        <taxon>Bacteria</taxon>
        <taxon>Pseudomonadati</taxon>
        <taxon>Pseudomonadota</taxon>
        <taxon>Gammaproteobacteria</taxon>
        <taxon>Chromatiales</taxon>
        <taxon>Sedimenticolaceae</taxon>
        <taxon>Candidatus Thiodiazotropha</taxon>
    </lineage>
</organism>
<dbReference type="SUPFAM" id="SSF53335">
    <property type="entry name" value="S-adenosyl-L-methionine-dependent methyltransferases"/>
    <property type="match status" value="1"/>
</dbReference>
<feature type="transmembrane region" description="Helical" evidence="1">
    <location>
        <begin position="20"/>
        <end position="40"/>
    </location>
</feature>
<protein>
    <submittedName>
        <fullName evidence="3">Methyltransferase domain protein</fullName>
    </submittedName>
</protein>
<dbReference type="InterPro" id="IPR013216">
    <property type="entry name" value="Methyltransf_11"/>
</dbReference>
<feature type="domain" description="Methyltransferase type 11" evidence="2">
    <location>
        <begin position="92"/>
        <end position="156"/>
    </location>
</feature>
<evidence type="ECO:0000313" key="4">
    <source>
        <dbReference type="Proteomes" id="UP000094769"/>
    </source>
</evidence>
<sequence length="253" mass="28571">MKLLNHIKRIPRCIRENGIANFVIYLMTTTLLTSFSWLLIPFKKRIDTDSFYQVFSRFIESVNDMEQATLLEIGSRNVTGVVWREVFSPTVNYTGMDIHPGENVDVAGDVHTLSSLLPGEHYDAVFSVSVFEHLAMPWKAALEINRVMKPGGLLYISTHPAIPPHELPWDFWRFSGETFKILLNESTGFEILESQEGTPGRILSLSRDHTTASTHRFPINQSIAILARKTGAPDPGLSWDIPVSSLLQTDYPK</sequence>
<accession>A0A7Z0VID0</accession>
<evidence type="ECO:0000256" key="1">
    <source>
        <dbReference type="SAM" id="Phobius"/>
    </source>
</evidence>
<dbReference type="EMBL" id="MARB01000027">
    <property type="protein sequence ID" value="ODJ86138.1"/>
    <property type="molecule type" value="Genomic_DNA"/>
</dbReference>
<evidence type="ECO:0000313" key="3">
    <source>
        <dbReference type="EMBL" id="ODJ86138.1"/>
    </source>
</evidence>
<keyword evidence="4" id="KW-1185">Reference proteome</keyword>
<reference evidence="3 4" key="1">
    <citation type="submission" date="2016-06" db="EMBL/GenBank/DDBJ databases">
        <title>Genome sequence of endosymbiont of Candidatus Endolucinida thiodiazotropha.</title>
        <authorList>
            <person name="Poehlein A."/>
            <person name="Koenig S."/>
            <person name="Heiden S.E."/>
            <person name="Thuermer A."/>
            <person name="Voget S."/>
            <person name="Daniel R."/>
            <person name="Markert S."/>
            <person name="Gros O."/>
            <person name="Schweder T."/>
        </authorList>
    </citation>
    <scope>NUCLEOTIDE SEQUENCE [LARGE SCALE GENOMIC DNA]</scope>
    <source>
        <strain evidence="3 4">COS</strain>
    </source>
</reference>
<dbReference type="OrthoDB" id="529208at2"/>
<dbReference type="CDD" id="cd02440">
    <property type="entry name" value="AdoMet_MTases"/>
    <property type="match status" value="1"/>
</dbReference>
<dbReference type="InterPro" id="IPR029063">
    <property type="entry name" value="SAM-dependent_MTases_sf"/>
</dbReference>
<keyword evidence="1" id="KW-0472">Membrane</keyword>
<dbReference type="Gene3D" id="3.40.50.150">
    <property type="entry name" value="Vaccinia Virus protein VP39"/>
    <property type="match status" value="1"/>
</dbReference>
<comment type="caution">
    <text evidence="3">The sequence shown here is derived from an EMBL/GenBank/DDBJ whole genome shotgun (WGS) entry which is preliminary data.</text>
</comment>
<keyword evidence="1" id="KW-0812">Transmembrane</keyword>
<dbReference type="Pfam" id="PF08241">
    <property type="entry name" value="Methyltransf_11"/>
    <property type="match status" value="1"/>
</dbReference>
<dbReference type="GO" id="GO:0008757">
    <property type="term" value="F:S-adenosylmethionine-dependent methyltransferase activity"/>
    <property type="evidence" value="ECO:0007669"/>
    <property type="project" value="InterPro"/>
</dbReference>
<dbReference type="AlphaFoldDB" id="A0A7Z0VID0"/>
<name>A0A7Z0VID0_9GAMM</name>
<dbReference type="RefSeq" id="WP_069127667.1">
    <property type="nucleotide sequence ID" value="NZ_MARB01000027.1"/>
</dbReference>
<dbReference type="GO" id="GO:0032259">
    <property type="term" value="P:methylation"/>
    <property type="evidence" value="ECO:0007669"/>
    <property type="project" value="UniProtKB-KW"/>
</dbReference>
<proteinExistence type="predicted"/>
<keyword evidence="3" id="KW-0808">Transferase</keyword>